<accession>A0A6J6QKM9</accession>
<evidence type="ECO:0000256" key="3">
    <source>
        <dbReference type="ARBA" id="ARBA00022840"/>
    </source>
</evidence>
<dbReference type="EMBL" id="CAFBOJ010000002">
    <property type="protein sequence ID" value="CAB4970328.1"/>
    <property type="molecule type" value="Genomic_DNA"/>
</dbReference>
<keyword evidence="3" id="KW-0067">ATP-binding</keyword>
<dbReference type="PROSITE" id="PS50893">
    <property type="entry name" value="ABC_TRANSPORTER_2"/>
    <property type="match status" value="1"/>
</dbReference>
<evidence type="ECO:0000256" key="1">
    <source>
        <dbReference type="ARBA" id="ARBA00022448"/>
    </source>
</evidence>
<dbReference type="EMBL" id="CAFABI010000130">
    <property type="protein sequence ID" value="CAB4832189.1"/>
    <property type="molecule type" value="Genomic_DNA"/>
</dbReference>
<evidence type="ECO:0000313" key="9">
    <source>
        <dbReference type="EMBL" id="CAB4843062.1"/>
    </source>
</evidence>
<dbReference type="SMART" id="SM00382">
    <property type="entry name" value="AAA"/>
    <property type="match status" value="1"/>
</dbReference>
<evidence type="ECO:0000313" key="12">
    <source>
        <dbReference type="EMBL" id="CAB5045833.1"/>
    </source>
</evidence>
<evidence type="ECO:0000313" key="8">
    <source>
        <dbReference type="EMBL" id="CAB4832189.1"/>
    </source>
</evidence>
<dbReference type="AlphaFoldDB" id="A0A6J6QKM9"/>
<dbReference type="InterPro" id="IPR027417">
    <property type="entry name" value="P-loop_NTPase"/>
</dbReference>
<evidence type="ECO:0000313" key="6">
    <source>
        <dbReference type="EMBL" id="CAB4712390.1"/>
    </source>
</evidence>
<feature type="domain" description="ABC transporter" evidence="4">
    <location>
        <begin position="6"/>
        <end position="251"/>
    </location>
</feature>
<proteinExistence type="predicted"/>
<dbReference type="InterPro" id="IPR003593">
    <property type="entry name" value="AAA+_ATPase"/>
</dbReference>
<dbReference type="GO" id="GO:0055085">
    <property type="term" value="P:transmembrane transport"/>
    <property type="evidence" value="ECO:0007669"/>
    <property type="project" value="UniProtKB-ARBA"/>
</dbReference>
<dbReference type="EMBL" id="CAFBMY010000149">
    <property type="protein sequence ID" value="CAB4931241.1"/>
    <property type="molecule type" value="Genomic_DNA"/>
</dbReference>
<reference evidence="6" key="1">
    <citation type="submission" date="2020-05" db="EMBL/GenBank/DDBJ databases">
        <authorList>
            <person name="Chiriac C."/>
            <person name="Salcher M."/>
            <person name="Ghai R."/>
            <person name="Kavagutti S V."/>
        </authorList>
    </citation>
    <scope>NUCLEOTIDE SEQUENCE</scope>
</reference>
<dbReference type="GO" id="GO:0016887">
    <property type="term" value="F:ATP hydrolysis activity"/>
    <property type="evidence" value="ECO:0007669"/>
    <property type="project" value="InterPro"/>
</dbReference>
<name>A0A6J6QKM9_9ZZZZ</name>
<sequence>MNQPLLEAINLSRTYKLAKGSAGKGKAFRHALIEMNLSINTGDRIGIVGESGSGKTTLVRLLLGLDTPTSGSVEFKGQALISGKMPWLRKDVQIVFQDPRSSLDPRMKISEIIREPLVCLGIDEDHDARIDEVLDSVGLERAMRDRYPHELSGGQRQRVAIARALAPRPGVLIADEPVSALDVLVRDQILELIAQLTDKLGLTLILVSHDLSVIARLCNRVIVMKDGAVVESGNTREVFDRPAHEFTRALIGAIPRLPESL</sequence>
<dbReference type="EMBL" id="CAEZZR010000035">
    <property type="protein sequence ID" value="CAB4770367.1"/>
    <property type="molecule type" value="Genomic_DNA"/>
</dbReference>
<dbReference type="EMBL" id="CAFBQK010000005">
    <property type="protein sequence ID" value="CAB5045833.1"/>
    <property type="molecule type" value="Genomic_DNA"/>
</dbReference>
<organism evidence="6">
    <name type="scientific">freshwater metagenome</name>
    <dbReference type="NCBI Taxonomy" id="449393"/>
    <lineage>
        <taxon>unclassified sequences</taxon>
        <taxon>metagenomes</taxon>
        <taxon>ecological metagenomes</taxon>
    </lineage>
</organism>
<dbReference type="CDD" id="cd03257">
    <property type="entry name" value="ABC_NikE_OppD_transporters"/>
    <property type="match status" value="1"/>
</dbReference>
<dbReference type="InterPro" id="IPR003439">
    <property type="entry name" value="ABC_transporter-like_ATP-bd"/>
</dbReference>
<dbReference type="InterPro" id="IPR050319">
    <property type="entry name" value="ABC_transp_ATP-bind"/>
</dbReference>
<keyword evidence="2" id="KW-0547">Nucleotide-binding</keyword>
<evidence type="ECO:0000259" key="4">
    <source>
        <dbReference type="PROSITE" id="PS50893"/>
    </source>
</evidence>
<dbReference type="EMBL" id="CAFAZX010000037">
    <property type="protein sequence ID" value="CAB4843062.1"/>
    <property type="molecule type" value="Genomic_DNA"/>
</dbReference>
<dbReference type="EMBL" id="CAEZWO010000012">
    <property type="protein sequence ID" value="CAB4652169.1"/>
    <property type="molecule type" value="Genomic_DNA"/>
</dbReference>
<evidence type="ECO:0000313" key="7">
    <source>
        <dbReference type="EMBL" id="CAB4770367.1"/>
    </source>
</evidence>
<evidence type="ECO:0000313" key="5">
    <source>
        <dbReference type="EMBL" id="CAB4652169.1"/>
    </source>
</evidence>
<keyword evidence="1" id="KW-0813">Transport</keyword>
<dbReference type="EMBL" id="CAEZYB010000136">
    <property type="protein sequence ID" value="CAB4712390.1"/>
    <property type="molecule type" value="Genomic_DNA"/>
</dbReference>
<dbReference type="PROSITE" id="PS00211">
    <property type="entry name" value="ABC_TRANSPORTER_1"/>
    <property type="match status" value="1"/>
</dbReference>
<dbReference type="Gene3D" id="3.40.50.300">
    <property type="entry name" value="P-loop containing nucleotide triphosphate hydrolases"/>
    <property type="match status" value="1"/>
</dbReference>
<evidence type="ECO:0000313" key="11">
    <source>
        <dbReference type="EMBL" id="CAB4970328.1"/>
    </source>
</evidence>
<dbReference type="GO" id="GO:0005524">
    <property type="term" value="F:ATP binding"/>
    <property type="evidence" value="ECO:0007669"/>
    <property type="project" value="UniProtKB-KW"/>
</dbReference>
<evidence type="ECO:0000313" key="10">
    <source>
        <dbReference type="EMBL" id="CAB4931241.1"/>
    </source>
</evidence>
<protein>
    <submittedName>
        <fullName evidence="6">Unannotated protein</fullName>
    </submittedName>
</protein>
<dbReference type="PANTHER" id="PTHR43776">
    <property type="entry name" value="TRANSPORT ATP-BINDING PROTEIN"/>
    <property type="match status" value="1"/>
</dbReference>
<dbReference type="InterPro" id="IPR017871">
    <property type="entry name" value="ABC_transporter-like_CS"/>
</dbReference>
<dbReference type="SUPFAM" id="SSF52540">
    <property type="entry name" value="P-loop containing nucleoside triphosphate hydrolases"/>
    <property type="match status" value="1"/>
</dbReference>
<gene>
    <name evidence="5" type="ORF">UFOPK2254_00220</name>
    <name evidence="6" type="ORF">UFOPK2646_01042</name>
    <name evidence="7" type="ORF">UFOPK2907_00516</name>
    <name evidence="8" type="ORF">UFOPK3197_01025</name>
    <name evidence="9" type="ORF">UFOPK3241_00780</name>
    <name evidence="10" type="ORF">UFOPK3707_00864</name>
    <name evidence="11" type="ORF">UFOPK3937_00050</name>
    <name evidence="12" type="ORF">UFOPK4265_00070</name>
</gene>
<evidence type="ECO:0000256" key="2">
    <source>
        <dbReference type="ARBA" id="ARBA00022741"/>
    </source>
</evidence>
<dbReference type="Pfam" id="PF00005">
    <property type="entry name" value="ABC_tran"/>
    <property type="match status" value="1"/>
</dbReference>